<feature type="domain" description="C2" evidence="3">
    <location>
        <begin position="1"/>
        <end position="107"/>
    </location>
</feature>
<dbReference type="SUPFAM" id="SSF49562">
    <property type="entry name" value="C2 domain (Calcium/lipid-binding domain, CaLB)"/>
    <property type="match status" value="1"/>
</dbReference>
<dbReference type="Pfam" id="PF00168">
    <property type="entry name" value="C2"/>
    <property type="match status" value="1"/>
</dbReference>
<keyword evidence="2" id="KW-0106">Calcium</keyword>
<evidence type="ECO:0000313" key="5">
    <source>
        <dbReference type="Proteomes" id="UP001419268"/>
    </source>
</evidence>
<sequence>MQGGVLEVLLASAESLKNTNILGKSRYYVIIKCGNQEHISKTASGEDGNVYWNEKHRFEFSNSDCQNLKHLMLKIMKDEYLSDPDFVGETIVHLGGLITEGNARGHIELKPAPFNVVLEDDTYKGELKIGFKFIPNVEVIQEKVDYCDKMREENQRKRWMERKIINFQRIPWRWLFFFYKRWKVPNGLNRRGFE</sequence>
<dbReference type="AlphaFoldDB" id="A0AAP0I1Q5"/>
<evidence type="ECO:0000256" key="2">
    <source>
        <dbReference type="ARBA" id="ARBA00022837"/>
    </source>
</evidence>
<evidence type="ECO:0000259" key="3">
    <source>
        <dbReference type="PROSITE" id="PS50004"/>
    </source>
</evidence>
<dbReference type="InterPro" id="IPR000008">
    <property type="entry name" value="C2_dom"/>
</dbReference>
<name>A0AAP0I1Q5_9MAGN</name>
<gene>
    <name evidence="4" type="ORF">Scep_021243</name>
</gene>
<proteinExistence type="predicted"/>
<evidence type="ECO:0000313" key="4">
    <source>
        <dbReference type="EMBL" id="KAK9104399.1"/>
    </source>
</evidence>
<evidence type="ECO:0000256" key="1">
    <source>
        <dbReference type="ARBA" id="ARBA00022723"/>
    </source>
</evidence>
<dbReference type="GO" id="GO:0046872">
    <property type="term" value="F:metal ion binding"/>
    <property type="evidence" value="ECO:0007669"/>
    <property type="project" value="UniProtKB-KW"/>
</dbReference>
<comment type="caution">
    <text evidence="4">The sequence shown here is derived from an EMBL/GenBank/DDBJ whole genome shotgun (WGS) entry which is preliminary data.</text>
</comment>
<reference evidence="4 5" key="1">
    <citation type="submission" date="2024-01" db="EMBL/GenBank/DDBJ databases">
        <title>Genome assemblies of Stephania.</title>
        <authorList>
            <person name="Yang L."/>
        </authorList>
    </citation>
    <scope>NUCLEOTIDE SEQUENCE [LARGE SCALE GENOMIC DNA]</scope>
    <source>
        <strain evidence="4">JXDWG</strain>
        <tissue evidence="4">Leaf</tissue>
    </source>
</reference>
<dbReference type="Proteomes" id="UP001419268">
    <property type="component" value="Unassembled WGS sequence"/>
</dbReference>
<keyword evidence="5" id="KW-1185">Reference proteome</keyword>
<organism evidence="4 5">
    <name type="scientific">Stephania cephalantha</name>
    <dbReference type="NCBI Taxonomy" id="152367"/>
    <lineage>
        <taxon>Eukaryota</taxon>
        <taxon>Viridiplantae</taxon>
        <taxon>Streptophyta</taxon>
        <taxon>Embryophyta</taxon>
        <taxon>Tracheophyta</taxon>
        <taxon>Spermatophyta</taxon>
        <taxon>Magnoliopsida</taxon>
        <taxon>Ranunculales</taxon>
        <taxon>Menispermaceae</taxon>
        <taxon>Menispermoideae</taxon>
        <taxon>Cissampelideae</taxon>
        <taxon>Stephania</taxon>
    </lineage>
</organism>
<dbReference type="InterPro" id="IPR035892">
    <property type="entry name" value="C2_domain_sf"/>
</dbReference>
<dbReference type="PANTHER" id="PTHR46502">
    <property type="entry name" value="C2 DOMAIN-CONTAINING"/>
    <property type="match status" value="1"/>
</dbReference>
<dbReference type="PANTHER" id="PTHR46502:SF14">
    <property type="entry name" value="CALCIUM-DEPENDENT LIPID-BINDING (CALB DOMAIN) FAMILY PROTEIN"/>
    <property type="match status" value="1"/>
</dbReference>
<dbReference type="Gene3D" id="2.60.40.150">
    <property type="entry name" value="C2 domain"/>
    <property type="match status" value="1"/>
</dbReference>
<dbReference type="PROSITE" id="PS50004">
    <property type="entry name" value="C2"/>
    <property type="match status" value="1"/>
</dbReference>
<keyword evidence="1" id="KW-0479">Metal-binding</keyword>
<protein>
    <recommendedName>
        <fullName evidence="3">C2 domain-containing protein</fullName>
    </recommendedName>
</protein>
<accession>A0AAP0I1Q5</accession>
<dbReference type="EMBL" id="JBBNAG010000009">
    <property type="protein sequence ID" value="KAK9104399.1"/>
    <property type="molecule type" value="Genomic_DNA"/>
</dbReference>